<feature type="signal peptide" evidence="3">
    <location>
        <begin position="1"/>
        <end position="23"/>
    </location>
</feature>
<evidence type="ECO:0000313" key="6">
    <source>
        <dbReference type="Proteomes" id="UP000620139"/>
    </source>
</evidence>
<dbReference type="SUPFAM" id="SSF55073">
    <property type="entry name" value="Nucleotide cyclase"/>
    <property type="match status" value="1"/>
</dbReference>
<dbReference type="InterPro" id="IPR050469">
    <property type="entry name" value="Diguanylate_Cyclase"/>
</dbReference>
<dbReference type="PANTHER" id="PTHR45138">
    <property type="entry name" value="REGULATORY COMPONENTS OF SENSORY TRANSDUCTION SYSTEM"/>
    <property type="match status" value="1"/>
</dbReference>
<feature type="chain" id="PRO_5037335895" description="diguanylate cyclase" evidence="3">
    <location>
        <begin position="24"/>
        <end position="1003"/>
    </location>
</feature>
<dbReference type="CDD" id="cd01949">
    <property type="entry name" value="GGDEF"/>
    <property type="match status" value="1"/>
</dbReference>
<dbReference type="InterPro" id="IPR015943">
    <property type="entry name" value="WD40/YVTN_repeat-like_dom_sf"/>
</dbReference>
<proteinExistence type="predicted"/>
<evidence type="ECO:0000256" key="3">
    <source>
        <dbReference type="SAM" id="SignalP"/>
    </source>
</evidence>
<dbReference type="GO" id="GO:1902201">
    <property type="term" value="P:negative regulation of bacterial-type flagellum-dependent cell motility"/>
    <property type="evidence" value="ECO:0007669"/>
    <property type="project" value="TreeGrafter"/>
</dbReference>
<dbReference type="InterPro" id="IPR000160">
    <property type="entry name" value="GGDEF_dom"/>
</dbReference>
<dbReference type="PANTHER" id="PTHR45138:SF9">
    <property type="entry name" value="DIGUANYLATE CYCLASE DGCM-RELATED"/>
    <property type="match status" value="1"/>
</dbReference>
<dbReference type="PROSITE" id="PS50887">
    <property type="entry name" value="GGDEF"/>
    <property type="match status" value="1"/>
</dbReference>
<protein>
    <recommendedName>
        <fullName evidence="1">diguanylate cyclase</fullName>
        <ecNumber evidence="1">2.7.7.65</ecNumber>
    </recommendedName>
</protein>
<dbReference type="RefSeq" id="WP_198099752.1">
    <property type="nucleotide sequence ID" value="NZ_JAEDAL010000001.1"/>
</dbReference>
<dbReference type="Gene3D" id="2.60.40.10">
    <property type="entry name" value="Immunoglobulins"/>
    <property type="match status" value="1"/>
</dbReference>
<sequence>MGLRWLLWMVLMVSLPNLGQAQAPQFTSVPVPRGVVASLAQDRTGFLWIGSGNGPLRYDGHTLRPMELQTPERRNLGWIRAFVAGADGRMWMGTEVDGLAVFEPDRNRVRLLGPAKSAPIRALAQDQLGRIWVGTMGDGLSRYDPGQNLFETLPLHGSAGRDGAIFSLLVDRQNRVWIGHGRGLARWDPGSPQARALEALEHSGGVRALLQDPQGRIWLGTGDGRLAWIDERGAVQWLATQRDGDITSLALGPLGELWVGRRQGLDRLDLHDLQWAERLQFQPGLVNGLAGNEITALLRDKDGAIWVGGFGLGLQRHRHSASIQVRGADTDPASPLSRPDIRALAVRHDGEVLAATHRGPVARLNTSLLTTGGFPGLPRGHVEALLEDPQRRIWLAGANQLVLRDSSGQLIRQWQLETGRINTLRWQPDSGLWLATESGLWRLGSLRDDRPQALPLLRPTGSAEVWATEPDGEGGLWVGSVRGLLRWRPGSPHLEAVPSDPQAPLGFGAVLGLLRSPEGTLWLDTPVAGLHRLRGWDTQGRAQFDRISERLGHGGRPFGANLRQDGRGRIWSQSFVYDPQQDRLDTLEAADGARFGTPWFFVHADMGDGRWLFGGSQGLLVVQPNRFEPRREAPQVVLADVSLEGRTLEPDALQNGLDLPPGTRSLSLRFSALDFDDPERLRYRHRLVGHDTDWTESNPGQPTLTYTQLPPGEHRLEVQARLEQGDWSGTPFALTIHQQPNLWQRIEFKGLAVLIALGGAVWLGRWRTRQLRAREALLQSLVEARTTELREASLTDPLTGLHNRRYLTQRIHQDLNLCLRLRQRTHGTPTEADLMVILLDLDHFKRINDRYGHDAGDAVLVQTAERLRQVFRSTDSLVRWGGEEFLIVTRASSRKHTAEVLDRLRSAFHHLPFKLPDGQTLNVTHSAGLAMFPLDPDAPLAWDWDHLLRLVDQCLYEAKASGRDGWVAATDCYGLHPDTLPSHHWMQDPRLSVLRSQPFRPEA</sequence>
<dbReference type="GO" id="GO:0052621">
    <property type="term" value="F:diguanylate cyclase activity"/>
    <property type="evidence" value="ECO:0007669"/>
    <property type="project" value="UniProtKB-EC"/>
</dbReference>
<dbReference type="GO" id="GO:0043709">
    <property type="term" value="P:cell adhesion involved in single-species biofilm formation"/>
    <property type="evidence" value="ECO:0007669"/>
    <property type="project" value="TreeGrafter"/>
</dbReference>
<evidence type="ECO:0000313" key="5">
    <source>
        <dbReference type="EMBL" id="MBH9552183.1"/>
    </source>
</evidence>
<dbReference type="FunFam" id="3.30.70.270:FF:000001">
    <property type="entry name" value="Diguanylate cyclase domain protein"/>
    <property type="match status" value="1"/>
</dbReference>
<accession>A0A931NA80</accession>
<dbReference type="Proteomes" id="UP000620139">
    <property type="component" value="Unassembled WGS sequence"/>
</dbReference>
<dbReference type="AlphaFoldDB" id="A0A931NA80"/>
<dbReference type="InterPro" id="IPR029787">
    <property type="entry name" value="Nucleotide_cyclase"/>
</dbReference>
<dbReference type="EC" id="2.7.7.65" evidence="1"/>
<dbReference type="SMART" id="SM00267">
    <property type="entry name" value="GGDEF"/>
    <property type="match status" value="1"/>
</dbReference>
<dbReference type="InterPro" id="IPR013783">
    <property type="entry name" value="Ig-like_fold"/>
</dbReference>
<keyword evidence="3" id="KW-0732">Signal</keyword>
<dbReference type="GO" id="GO:0005886">
    <property type="term" value="C:plasma membrane"/>
    <property type="evidence" value="ECO:0007669"/>
    <property type="project" value="TreeGrafter"/>
</dbReference>
<dbReference type="EMBL" id="JAEDAL010000001">
    <property type="protein sequence ID" value="MBH9552183.1"/>
    <property type="molecule type" value="Genomic_DNA"/>
</dbReference>
<reference evidence="5" key="1">
    <citation type="submission" date="2020-12" db="EMBL/GenBank/DDBJ databases">
        <title>The genome sequence of Inhella sp. 4Y17.</title>
        <authorList>
            <person name="Liu Y."/>
        </authorList>
    </citation>
    <scope>NUCLEOTIDE SEQUENCE</scope>
    <source>
        <strain evidence="5">4Y10</strain>
    </source>
</reference>
<evidence type="ECO:0000256" key="2">
    <source>
        <dbReference type="ARBA" id="ARBA00034247"/>
    </source>
</evidence>
<dbReference type="InterPro" id="IPR043128">
    <property type="entry name" value="Rev_trsase/Diguanyl_cyclase"/>
</dbReference>
<dbReference type="InterPro" id="IPR011123">
    <property type="entry name" value="Y_Y_Y"/>
</dbReference>
<dbReference type="Pfam" id="PF07494">
    <property type="entry name" value="Reg_prop"/>
    <property type="match status" value="3"/>
</dbReference>
<comment type="caution">
    <text evidence="5">The sequence shown here is derived from an EMBL/GenBank/DDBJ whole genome shotgun (WGS) entry which is preliminary data.</text>
</comment>
<feature type="domain" description="GGDEF" evidence="4">
    <location>
        <begin position="832"/>
        <end position="971"/>
    </location>
</feature>
<evidence type="ECO:0000256" key="1">
    <source>
        <dbReference type="ARBA" id="ARBA00012528"/>
    </source>
</evidence>
<dbReference type="SUPFAM" id="SSF63829">
    <property type="entry name" value="Calcium-dependent phosphotriesterase"/>
    <property type="match status" value="2"/>
</dbReference>
<evidence type="ECO:0000259" key="4">
    <source>
        <dbReference type="PROSITE" id="PS50887"/>
    </source>
</evidence>
<dbReference type="Gene3D" id="3.30.70.270">
    <property type="match status" value="1"/>
</dbReference>
<dbReference type="InterPro" id="IPR011110">
    <property type="entry name" value="Reg_prop"/>
</dbReference>
<organism evidence="5 6">
    <name type="scientific">Inhella gelatinilytica</name>
    <dbReference type="NCBI Taxonomy" id="2795030"/>
    <lineage>
        <taxon>Bacteria</taxon>
        <taxon>Pseudomonadati</taxon>
        <taxon>Pseudomonadota</taxon>
        <taxon>Betaproteobacteria</taxon>
        <taxon>Burkholderiales</taxon>
        <taxon>Sphaerotilaceae</taxon>
        <taxon>Inhella</taxon>
    </lineage>
</organism>
<dbReference type="Pfam" id="PF00990">
    <property type="entry name" value="GGDEF"/>
    <property type="match status" value="1"/>
</dbReference>
<keyword evidence="6" id="KW-1185">Reference proteome</keyword>
<dbReference type="NCBIfam" id="TIGR00254">
    <property type="entry name" value="GGDEF"/>
    <property type="match status" value="1"/>
</dbReference>
<dbReference type="Pfam" id="PF07495">
    <property type="entry name" value="Y_Y_Y"/>
    <property type="match status" value="1"/>
</dbReference>
<dbReference type="SUPFAM" id="SSF101898">
    <property type="entry name" value="NHL repeat"/>
    <property type="match status" value="1"/>
</dbReference>
<dbReference type="Gene3D" id="2.130.10.10">
    <property type="entry name" value="YVTN repeat-like/Quinoprotein amine dehydrogenase"/>
    <property type="match status" value="3"/>
</dbReference>
<gene>
    <name evidence="5" type="ORF">I7X43_04890</name>
</gene>
<comment type="catalytic activity">
    <reaction evidence="2">
        <text>2 GTP = 3',3'-c-di-GMP + 2 diphosphate</text>
        <dbReference type="Rhea" id="RHEA:24898"/>
        <dbReference type="ChEBI" id="CHEBI:33019"/>
        <dbReference type="ChEBI" id="CHEBI:37565"/>
        <dbReference type="ChEBI" id="CHEBI:58805"/>
        <dbReference type="EC" id="2.7.7.65"/>
    </reaction>
</comment>
<name>A0A931NA80_9BURK</name>